<evidence type="ECO:0000313" key="1">
    <source>
        <dbReference type="EMBL" id="HCE17800.1"/>
    </source>
</evidence>
<evidence type="ECO:0008006" key="3">
    <source>
        <dbReference type="Google" id="ProtNLM"/>
    </source>
</evidence>
<dbReference type="STRING" id="229919.GCA_001050195_03367"/>
<dbReference type="Pfam" id="PF05991">
    <property type="entry name" value="NYN_YacP"/>
    <property type="match status" value="1"/>
</dbReference>
<comment type="caution">
    <text evidence="1">The sequence shown here is derived from an EMBL/GenBank/DDBJ whole genome shotgun (WGS) entry which is preliminary data.</text>
</comment>
<dbReference type="EMBL" id="DPBP01000031">
    <property type="protein sequence ID" value="HCE17800.1"/>
    <property type="molecule type" value="Genomic_DNA"/>
</dbReference>
<accession>A0A3D1JGS8</accession>
<name>A0A3D1JGS8_9CHLR</name>
<organism evidence="1 2">
    <name type="scientific">Anaerolinea thermolimosa</name>
    <dbReference type="NCBI Taxonomy" id="229919"/>
    <lineage>
        <taxon>Bacteria</taxon>
        <taxon>Bacillati</taxon>
        <taxon>Chloroflexota</taxon>
        <taxon>Anaerolineae</taxon>
        <taxon>Anaerolineales</taxon>
        <taxon>Anaerolineaceae</taxon>
        <taxon>Anaerolinea</taxon>
    </lineage>
</organism>
<proteinExistence type="predicted"/>
<evidence type="ECO:0000313" key="2">
    <source>
        <dbReference type="Proteomes" id="UP000264141"/>
    </source>
</evidence>
<protein>
    <recommendedName>
        <fullName evidence="3">NYN domain-containing protein</fullName>
    </recommendedName>
</protein>
<dbReference type="OrthoDB" id="164128at2"/>
<dbReference type="Proteomes" id="UP000264141">
    <property type="component" value="Unassembled WGS sequence"/>
</dbReference>
<reference evidence="1 2" key="1">
    <citation type="journal article" date="2018" name="Nat. Biotechnol.">
        <title>A standardized bacterial taxonomy based on genome phylogeny substantially revises the tree of life.</title>
        <authorList>
            <person name="Parks D.H."/>
            <person name="Chuvochina M."/>
            <person name="Waite D.W."/>
            <person name="Rinke C."/>
            <person name="Skarshewski A."/>
            <person name="Chaumeil P.A."/>
            <person name="Hugenholtz P."/>
        </authorList>
    </citation>
    <scope>NUCLEOTIDE SEQUENCE [LARGE SCALE GENOMIC DNA]</scope>
    <source>
        <strain evidence="1">UBA8781</strain>
    </source>
</reference>
<dbReference type="AlphaFoldDB" id="A0A3D1JGS8"/>
<gene>
    <name evidence="1" type="ORF">DEQ80_08070</name>
</gene>
<sequence>MGWMMYLIDGHNLIPVLGGHLSTLDDEDHLLRILQDFVRLSRHRVEVFFDGAPPGHAGTRTVGTVRAHFVSARTTADAAIADRLHGLKERARQVTVVSSDRQVISEARVTGATPMTSDDFARLLRRTLSSPPASPRTDSRDRPALSCEEIDEWLRLFENHE</sequence>
<dbReference type="InterPro" id="IPR010298">
    <property type="entry name" value="YacP-like"/>
</dbReference>